<dbReference type="InterPro" id="IPR039421">
    <property type="entry name" value="Type_1_exporter"/>
</dbReference>
<accession>A0A2Z2NUC0</accession>
<keyword evidence="5 7" id="KW-1133">Transmembrane helix</keyword>
<feature type="transmembrane region" description="Helical" evidence="7">
    <location>
        <begin position="20"/>
        <end position="42"/>
    </location>
</feature>
<feature type="transmembrane region" description="Helical" evidence="7">
    <location>
        <begin position="133"/>
        <end position="156"/>
    </location>
</feature>
<keyword evidence="6 7" id="KW-0472">Membrane</keyword>
<evidence type="ECO:0000256" key="3">
    <source>
        <dbReference type="ARBA" id="ARBA00022741"/>
    </source>
</evidence>
<feature type="transmembrane region" description="Helical" evidence="7">
    <location>
        <begin position="282"/>
        <end position="303"/>
    </location>
</feature>
<dbReference type="InterPro" id="IPR003439">
    <property type="entry name" value="ABC_transporter-like_ATP-bd"/>
</dbReference>
<dbReference type="PROSITE" id="PS50893">
    <property type="entry name" value="ABC_TRANSPORTER_2"/>
    <property type="match status" value="1"/>
</dbReference>
<feature type="transmembrane region" description="Helical" evidence="7">
    <location>
        <begin position="241"/>
        <end position="270"/>
    </location>
</feature>
<dbReference type="InterPro" id="IPR027417">
    <property type="entry name" value="P-loop_NTPase"/>
</dbReference>
<dbReference type="GO" id="GO:0015421">
    <property type="term" value="F:ABC-type oligopeptide transporter activity"/>
    <property type="evidence" value="ECO:0007669"/>
    <property type="project" value="TreeGrafter"/>
</dbReference>
<comment type="subcellular location">
    <subcellularLocation>
        <location evidence="1">Cell membrane</location>
        <topology evidence="1">Multi-pass membrane protein</topology>
    </subcellularLocation>
</comment>
<protein>
    <submittedName>
        <fullName evidence="10">Multidrug export ATP-binding/permease protein</fullName>
        <ecNumber evidence="10">3.6.3.-</ecNumber>
    </submittedName>
</protein>
<dbReference type="Proteomes" id="UP000250079">
    <property type="component" value="Chromosome"/>
</dbReference>
<keyword evidence="3" id="KW-0547">Nucleotide-binding</keyword>
<dbReference type="PROSITE" id="PS50929">
    <property type="entry name" value="ABC_TM1F"/>
    <property type="match status" value="1"/>
</dbReference>
<dbReference type="Gene3D" id="1.20.1560.10">
    <property type="entry name" value="ABC transporter type 1, transmembrane domain"/>
    <property type="match status" value="1"/>
</dbReference>
<evidence type="ECO:0000256" key="2">
    <source>
        <dbReference type="ARBA" id="ARBA00022692"/>
    </source>
</evidence>
<dbReference type="InterPro" id="IPR036640">
    <property type="entry name" value="ABC1_TM_sf"/>
</dbReference>
<dbReference type="KEGG" id="gai:IMCC3135_20085"/>
<evidence type="ECO:0000256" key="1">
    <source>
        <dbReference type="ARBA" id="ARBA00004651"/>
    </source>
</evidence>
<dbReference type="SUPFAM" id="SSF52540">
    <property type="entry name" value="P-loop containing nucleoside triphosphate hydrolases"/>
    <property type="match status" value="1"/>
</dbReference>
<keyword evidence="4 10" id="KW-0067">ATP-binding</keyword>
<evidence type="ECO:0000313" key="11">
    <source>
        <dbReference type="Proteomes" id="UP000250079"/>
    </source>
</evidence>
<evidence type="ECO:0000259" key="9">
    <source>
        <dbReference type="PROSITE" id="PS50929"/>
    </source>
</evidence>
<evidence type="ECO:0000256" key="6">
    <source>
        <dbReference type="ARBA" id="ARBA00023136"/>
    </source>
</evidence>
<dbReference type="GO" id="GO:0005886">
    <property type="term" value="C:plasma membrane"/>
    <property type="evidence" value="ECO:0007669"/>
    <property type="project" value="UniProtKB-SubCell"/>
</dbReference>
<dbReference type="Pfam" id="PF00664">
    <property type="entry name" value="ABC_membrane"/>
    <property type="match status" value="1"/>
</dbReference>
<feature type="transmembrane region" description="Helical" evidence="7">
    <location>
        <begin position="62"/>
        <end position="87"/>
    </location>
</feature>
<feature type="transmembrane region" description="Helical" evidence="7">
    <location>
        <begin position="162"/>
        <end position="180"/>
    </location>
</feature>
<dbReference type="RefSeq" id="WP_088919179.1">
    <property type="nucleotide sequence ID" value="NZ_CP018632.1"/>
</dbReference>
<evidence type="ECO:0000259" key="8">
    <source>
        <dbReference type="PROSITE" id="PS50893"/>
    </source>
</evidence>
<keyword evidence="2 7" id="KW-0812">Transmembrane</keyword>
<keyword evidence="10" id="KW-0378">Hydrolase</keyword>
<evidence type="ECO:0000256" key="4">
    <source>
        <dbReference type="ARBA" id="ARBA00022840"/>
    </source>
</evidence>
<feature type="domain" description="ABC transmembrane type-1" evidence="9">
    <location>
        <begin position="23"/>
        <end position="305"/>
    </location>
</feature>
<feature type="domain" description="ABC transporter" evidence="8">
    <location>
        <begin position="339"/>
        <end position="557"/>
    </location>
</feature>
<dbReference type="SUPFAM" id="SSF90123">
    <property type="entry name" value="ABC transporter transmembrane region"/>
    <property type="match status" value="1"/>
</dbReference>
<dbReference type="Gene3D" id="3.40.50.300">
    <property type="entry name" value="P-loop containing nucleotide triphosphate hydrolases"/>
    <property type="match status" value="1"/>
</dbReference>
<dbReference type="PANTHER" id="PTHR43394:SF1">
    <property type="entry name" value="ATP-BINDING CASSETTE SUB-FAMILY B MEMBER 10, MITOCHONDRIAL"/>
    <property type="match status" value="1"/>
</dbReference>
<dbReference type="InterPro" id="IPR011527">
    <property type="entry name" value="ABC1_TM_dom"/>
</dbReference>
<name>A0A2Z2NUC0_9GAMM</name>
<dbReference type="Pfam" id="PF00005">
    <property type="entry name" value="ABC_tran"/>
    <property type="match status" value="1"/>
</dbReference>
<evidence type="ECO:0000256" key="7">
    <source>
        <dbReference type="SAM" id="Phobius"/>
    </source>
</evidence>
<dbReference type="GO" id="GO:0005524">
    <property type="term" value="F:ATP binding"/>
    <property type="evidence" value="ECO:0007669"/>
    <property type="project" value="UniProtKB-KW"/>
</dbReference>
<dbReference type="EC" id="3.6.3.-" evidence="10"/>
<dbReference type="InterPro" id="IPR003593">
    <property type="entry name" value="AAA+_ATPase"/>
</dbReference>
<dbReference type="OrthoDB" id="9759820at2"/>
<sequence length="558" mass="61247">MRISASQYQWIRQFLQPRILPLAGVMALAFLGTALSVLTPWITRKIIDDGLIAGNVSVLQNWVGIMLLVAISAALLTGINRIAYVALSSDMLMSMRAYLFDHLGSLSPGFYLRWRQGDLIARLDGDMGEVQRFLVDSLLAAFNSVLAFIGVIWLMLLLSPQLTLIAFVLVPASVLFLKLMRPRLEAQTRRFRESSTDVSALLVDRLPNMLLLQSFLAVTSTRKELDSVQSRYRDELLRNQVLGYWVATVPALFNTLATAAVFIIGGHAVINGSLTLGTLIAFASYLGRAAGPVNTLLGLYVAAQRVKVSLARLQQLLDEDPAASDPVQPLELPAGHGKLQFTKVSHTAAGTGSAPLWQPASLIIPAAARVWISGDSGAGKTTLLHLLQRHADPAHGIISLDSVALSDLTINDLRQAILLLQQDAPILDATVRDNLTLGGTFSDEQLIEAMNNAQLHPWLNSLDAGLDTRLGNRGARLSGGERQRLALTRAFLRQPRVLLLDEISAAMDTELENRIWLTVDRLFTRQSLLIVSHRRPELPGLSHELRLHDGRWQLEALP</sequence>
<evidence type="ECO:0000313" key="10">
    <source>
        <dbReference type="EMBL" id="ASJ74095.1"/>
    </source>
</evidence>
<dbReference type="CDD" id="cd07346">
    <property type="entry name" value="ABC_6TM_exporters"/>
    <property type="match status" value="1"/>
</dbReference>
<organism evidence="10 11">
    <name type="scientific">Granulosicoccus antarcticus IMCC3135</name>
    <dbReference type="NCBI Taxonomy" id="1192854"/>
    <lineage>
        <taxon>Bacteria</taxon>
        <taxon>Pseudomonadati</taxon>
        <taxon>Pseudomonadota</taxon>
        <taxon>Gammaproteobacteria</taxon>
        <taxon>Chromatiales</taxon>
        <taxon>Granulosicoccaceae</taxon>
        <taxon>Granulosicoccus</taxon>
    </lineage>
</organism>
<dbReference type="PANTHER" id="PTHR43394">
    <property type="entry name" value="ATP-DEPENDENT PERMEASE MDL1, MITOCHONDRIAL"/>
    <property type="match status" value="1"/>
</dbReference>
<keyword evidence="11" id="KW-1185">Reference proteome</keyword>
<gene>
    <name evidence="10" type="ORF">IMCC3135_20085</name>
</gene>
<reference evidence="10 11" key="1">
    <citation type="submission" date="2016-12" db="EMBL/GenBank/DDBJ databases">
        <authorList>
            <person name="Song W.-J."/>
            <person name="Kurnit D.M."/>
        </authorList>
    </citation>
    <scope>NUCLEOTIDE SEQUENCE [LARGE SCALE GENOMIC DNA]</scope>
    <source>
        <strain evidence="10 11">IMCC3135</strain>
    </source>
</reference>
<dbReference type="AlphaFoldDB" id="A0A2Z2NUC0"/>
<dbReference type="SMART" id="SM00382">
    <property type="entry name" value="AAA"/>
    <property type="match status" value="1"/>
</dbReference>
<dbReference type="EMBL" id="CP018632">
    <property type="protein sequence ID" value="ASJ74095.1"/>
    <property type="molecule type" value="Genomic_DNA"/>
</dbReference>
<proteinExistence type="predicted"/>
<dbReference type="GO" id="GO:0016887">
    <property type="term" value="F:ATP hydrolysis activity"/>
    <property type="evidence" value="ECO:0007669"/>
    <property type="project" value="InterPro"/>
</dbReference>
<evidence type="ECO:0000256" key="5">
    <source>
        <dbReference type="ARBA" id="ARBA00022989"/>
    </source>
</evidence>